<evidence type="ECO:0000256" key="1">
    <source>
        <dbReference type="SAM" id="MobiDB-lite"/>
    </source>
</evidence>
<dbReference type="AlphaFoldDB" id="A0A9D4PGL3"/>
<evidence type="ECO:0000259" key="3">
    <source>
        <dbReference type="Pfam" id="PF14529"/>
    </source>
</evidence>
<organism evidence="4 5">
    <name type="scientific">Rhipicephalus sanguineus</name>
    <name type="common">Brown dog tick</name>
    <name type="synonym">Ixodes sanguineus</name>
    <dbReference type="NCBI Taxonomy" id="34632"/>
    <lineage>
        <taxon>Eukaryota</taxon>
        <taxon>Metazoa</taxon>
        <taxon>Ecdysozoa</taxon>
        <taxon>Arthropoda</taxon>
        <taxon>Chelicerata</taxon>
        <taxon>Arachnida</taxon>
        <taxon>Acari</taxon>
        <taxon>Parasitiformes</taxon>
        <taxon>Ixodida</taxon>
        <taxon>Ixodoidea</taxon>
        <taxon>Ixodidae</taxon>
        <taxon>Rhipicephalinae</taxon>
        <taxon>Rhipicephalus</taxon>
        <taxon>Rhipicephalus</taxon>
    </lineage>
</organism>
<keyword evidence="5" id="KW-1185">Reference proteome</keyword>
<protein>
    <recommendedName>
        <fullName evidence="3">Endonuclease/exonuclease/phosphatase domain-containing protein</fullName>
    </recommendedName>
</protein>
<gene>
    <name evidence="4" type="ORF">HPB52_022053</name>
</gene>
<dbReference type="InterPro" id="IPR005135">
    <property type="entry name" value="Endo/exonuclease/phosphatase"/>
</dbReference>
<evidence type="ECO:0000313" key="5">
    <source>
        <dbReference type="Proteomes" id="UP000821837"/>
    </source>
</evidence>
<evidence type="ECO:0000313" key="4">
    <source>
        <dbReference type="EMBL" id="KAH7940138.1"/>
    </source>
</evidence>
<sequence>MWAEGYLQGLPVLVGVVYFAVSAGADAGNSSMAQCIREDVARWTSHREVLIMGDFNGHLQALDGFQDTNGELLLTLARTLALEVLNLRPEREGQYTWSARNSRSCIDYVLATPALARRLTHMNIDENGEFSIGSDHNRIKLSFSRSSWRTIAKEHRNPAERHLPQSEYAAVAEAFEQNFQPTEPPTYDQFVLELRRIMKKHEIRVNSRGGLRRKGWWDEEVQRALTARRTANRLHRAAVRTSPGEECMSTWEEYLRLKREMRVLVQSKIAQHNNKQLRAITEAGRNGANKFWKYVSSLDRQTPAPKFDTTPATYRSPTSQSTSRPT</sequence>
<feature type="region of interest" description="Disordered" evidence="1">
    <location>
        <begin position="301"/>
        <end position="326"/>
    </location>
</feature>
<comment type="caution">
    <text evidence="4">The sequence shown here is derived from an EMBL/GenBank/DDBJ whole genome shotgun (WGS) entry which is preliminary data.</text>
</comment>
<dbReference type="SUPFAM" id="SSF56219">
    <property type="entry name" value="DNase I-like"/>
    <property type="match status" value="1"/>
</dbReference>
<name>A0A9D4PGL3_RHISA</name>
<dbReference type="InterPro" id="IPR036691">
    <property type="entry name" value="Endo/exonu/phosph_ase_sf"/>
</dbReference>
<feature type="compositionally biased region" description="Low complexity" evidence="1">
    <location>
        <begin position="313"/>
        <end position="326"/>
    </location>
</feature>
<proteinExistence type="predicted"/>
<dbReference type="EMBL" id="JABSTV010001254">
    <property type="protein sequence ID" value="KAH7940138.1"/>
    <property type="molecule type" value="Genomic_DNA"/>
</dbReference>
<reference evidence="4" key="2">
    <citation type="submission" date="2021-09" db="EMBL/GenBank/DDBJ databases">
        <authorList>
            <person name="Jia N."/>
            <person name="Wang J."/>
            <person name="Shi W."/>
            <person name="Du L."/>
            <person name="Sun Y."/>
            <person name="Zhan W."/>
            <person name="Jiang J."/>
            <person name="Wang Q."/>
            <person name="Zhang B."/>
            <person name="Ji P."/>
            <person name="Sakyi L.B."/>
            <person name="Cui X."/>
            <person name="Yuan T."/>
            <person name="Jiang B."/>
            <person name="Yang W."/>
            <person name="Lam T.T.-Y."/>
            <person name="Chang Q."/>
            <person name="Ding S."/>
            <person name="Wang X."/>
            <person name="Zhu J."/>
            <person name="Ruan X."/>
            <person name="Zhao L."/>
            <person name="Wei J."/>
            <person name="Que T."/>
            <person name="Du C."/>
            <person name="Cheng J."/>
            <person name="Dai P."/>
            <person name="Han X."/>
            <person name="Huang E."/>
            <person name="Gao Y."/>
            <person name="Liu J."/>
            <person name="Shao H."/>
            <person name="Ye R."/>
            <person name="Li L."/>
            <person name="Wei W."/>
            <person name="Wang X."/>
            <person name="Wang C."/>
            <person name="Huo Q."/>
            <person name="Li W."/>
            <person name="Guo W."/>
            <person name="Chen H."/>
            <person name="Chen S."/>
            <person name="Zhou L."/>
            <person name="Zhou L."/>
            <person name="Ni X."/>
            <person name="Tian J."/>
            <person name="Zhou Y."/>
            <person name="Sheng Y."/>
            <person name="Liu T."/>
            <person name="Pan Y."/>
            <person name="Xia L."/>
            <person name="Li J."/>
            <person name="Zhao F."/>
            <person name="Cao W."/>
        </authorList>
    </citation>
    <scope>NUCLEOTIDE SEQUENCE</scope>
    <source>
        <strain evidence="4">Rsan-2018</strain>
        <tissue evidence="4">Larvae</tissue>
    </source>
</reference>
<accession>A0A9D4PGL3</accession>
<reference evidence="4" key="1">
    <citation type="journal article" date="2020" name="Cell">
        <title>Large-Scale Comparative Analyses of Tick Genomes Elucidate Their Genetic Diversity and Vector Capacities.</title>
        <authorList>
            <consortium name="Tick Genome and Microbiome Consortium (TIGMIC)"/>
            <person name="Jia N."/>
            <person name="Wang J."/>
            <person name="Shi W."/>
            <person name="Du L."/>
            <person name="Sun Y."/>
            <person name="Zhan W."/>
            <person name="Jiang J.F."/>
            <person name="Wang Q."/>
            <person name="Zhang B."/>
            <person name="Ji P."/>
            <person name="Bell-Sakyi L."/>
            <person name="Cui X.M."/>
            <person name="Yuan T.T."/>
            <person name="Jiang B.G."/>
            <person name="Yang W.F."/>
            <person name="Lam T.T."/>
            <person name="Chang Q.C."/>
            <person name="Ding S.J."/>
            <person name="Wang X.J."/>
            <person name="Zhu J.G."/>
            <person name="Ruan X.D."/>
            <person name="Zhao L."/>
            <person name="Wei J.T."/>
            <person name="Ye R.Z."/>
            <person name="Que T.C."/>
            <person name="Du C.H."/>
            <person name="Zhou Y.H."/>
            <person name="Cheng J.X."/>
            <person name="Dai P.F."/>
            <person name="Guo W.B."/>
            <person name="Han X.H."/>
            <person name="Huang E.J."/>
            <person name="Li L.F."/>
            <person name="Wei W."/>
            <person name="Gao Y.C."/>
            <person name="Liu J.Z."/>
            <person name="Shao H.Z."/>
            <person name="Wang X."/>
            <person name="Wang C.C."/>
            <person name="Yang T.C."/>
            <person name="Huo Q.B."/>
            <person name="Li W."/>
            <person name="Chen H.Y."/>
            <person name="Chen S.E."/>
            <person name="Zhou L.G."/>
            <person name="Ni X.B."/>
            <person name="Tian J.H."/>
            <person name="Sheng Y."/>
            <person name="Liu T."/>
            <person name="Pan Y.S."/>
            <person name="Xia L.Y."/>
            <person name="Li J."/>
            <person name="Zhao F."/>
            <person name="Cao W.C."/>
        </authorList>
    </citation>
    <scope>NUCLEOTIDE SEQUENCE</scope>
    <source>
        <strain evidence="4">Rsan-2018</strain>
    </source>
</reference>
<dbReference type="GO" id="GO:0003824">
    <property type="term" value="F:catalytic activity"/>
    <property type="evidence" value="ECO:0007669"/>
    <property type="project" value="InterPro"/>
</dbReference>
<dbReference type="VEuPathDB" id="VectorBase:RSAN_042363"/>
<feature type="signal peptide" evidence="2">
    <location>
        <begin position="1"/>
        <end position="27"/>
    </location>
</feature>
<dbReference type="Proteomes" id="UP000821837">
    <property type="component" value="Chromosome 8"/>
</dbReference>
<dbReference type="Pfam" id="PF14529">
    <property type="entry name" value="Exo_endo_phos_2"/>
    <property type="match status" value="1"/>
</dbReference>
<evidence type="ECO:0000256" key="2">
    <source>
        <dbReference type="SAM" id="SignalP"/>
    </source>
</evidence>
<feature type="chain" id="PRO_5039527895" description="Endonuclease/exonuclease/phosphatase domain-containing protein" evidence="2">
    <location>
        <begin position="28"/>
        <end position="326"/>
    </location>
</feature>
<keyword evidence="2" id="KW-0732">Signal</keyword>
<feature type="domain" description="Endonuclease/exonuclease/phosphatase" evidence="3">
    <location>
        <begin position="30"/>
        <end position="139"/>
    </location>
</feature>
<dbReference type="Gene3D" id="3.60.10.10">
    <property type="entry name" value="Endonuclease/exonuclease/phosphatase"/>
    <property type="match status" value="1"/>
</dbReference>